<dbReference type="EMBL" id="CP031223">
    <property type="protein sequence ID" value="QFF98270.1"/>
    <property type="molecule type" value="Genomic_DNA"/>
</dbReference>
<dbReference type="KEGG" id="psyo:PB01_05240"/>
<dbReference type="AlphaFoldDB" id="A0A5J6SK34"/>
<proteinExistence type="predicted"/>
<name>A0A5J6SK34_9BACI</name>
<reference evidence="1 2" key="1">
    <citation type="submission" date="2018-07" db="EMBL/GenBank/DDBJ databases">
        <title>Complete genome sequence of Psychrobacillus sp. PB01, isolated from iceberg, and comparative genome analysis of Psychrobacillus strains.</title>
        <authorList>
            <person name="Lee P.C."/>
        </authorList>
    </citation>
    <scope>NUCLEOTIDE SEQUENCE [LARGE SCALE GENOMIC DNA]</scope>
    <source>
        <strain evidence="1 2">PB01</strain>
    </source>
</reference>
<sequence length="224" mass="25856">MNKIIQSLMKEIVQIEVSGKNQINGTVIDLGSDIMVLFNGEDFMYIPIKHVHGFRVGRNNEYDIQYPTEFPSIIADENNQELSIIEVLNQAKGNYVELFVTNDKPLHGYIKQIMSNYFEFFSPIYKTMYISMSHLKWLIPYRQNESPYELGDKKLLQTSNDSLASSFETHVENLKDKIVVLNIGSNNSKIGKIKDVQQQIVEIQPARTQSIYINLDHIQTLHQV</sequence>
<protein>
    <submittedName>
        <fullName evidence="1">DUF2642 domain-containing protein</fullName>
    </submittedName>
</protein>
<dbReference type="RefSeq" id="WP_151699214.1">
    <property type="nucleotide sequence ID" value="NZ_CP031223.1"/>
</dbReference>
<gene>
    <name evidence="1" type="ORF">PB01_05240</name>
</gene>
<organism evidence="1 2">
    <name type="scientific">Psychrobacillus glaciei</name>
    <dbReference type="NCBI Taxonomy" id="2283160"/>
    <lineage>
        <taxon>Bacteria</taxon>
        <taxon>Bacillati</taxon>
        <taxon>Bacillota</taxon>
        <taxon>Bacilli</taxon>
        <taxon>Bacillales</taxon>
        <taxon>Bacillaceae</taxon>
        <taxon>Psychrobacillus</taxon>
    </lineage>
</organism>
<keyword evidence="2" id="KW-1185">Reference proteome</keyword>
<accession>A0A5J6SK34</accession>
<dbReference type="Proteomes" id="UP000325517">
    <property type="component" value="Chromosome"/>
</dbReference>
<dbReference type="OrthoDB" id="2716151at2"/>
<evidence type="ECO:0000313" key="2">
    <source>
        <dbReference type="Proteomes" id="UP000325517"/>
    </source>
</evidence>
<evidence type="ECO:0000313" key="1">
    <source>
        <dbReference type="EMBL" id="QFF98270.1"/>
    </source>
</evidence>